<keyword evidence="1" id="KW-0472">Membrane</keyword>
<protein>
    <submittedName>
        <fullName evidence="3">Uncharacterized protein</fullName>
    </submittedName>
</protein>
<keyword evidence="2" id="KW-1185">Reference proteome</keyword>
<evidence type="ECO:0000313" key="2">
    <source>
        <dbReference type="Proteomes" id="UP000887578"/>
    </source>
</evidence>
<sequence>MVDCGVKVVRSKCGDDMVKQICKDLPTYLQSIGSSCTDLTRSDNTGTQTSSCTEQDAINYIQNSCNIDINAPCSDAQSMVDCGIKVVRSKCGDDMVKQVCRDLPTFLHNIGSTCTNLKCSDSGSNTGGAMGKQSTAFFSILTALLLIVKLYLEKFLL</sequence>
<keyword evidence="1" id="KW-0812">Transmembrane</keyword>
<accession>A0A914Q8D4</accession>
<dbReference type="Proteomes" id="UP000887578">
    <property type="component" value="Unplaced"/>
</dbReference>
<feature type="transmembrane region" description="Helical" evidence="1">
    <location>
        <begin position="135"/>
        <end position="152"/>
    </location>
</feature>
<evidence type="ECO:0000256" key="1">
    <source>
        <dbReference type="SAM" id="Phobius"/>
    </source>
</evidence>
<dbReference type="WBParaSite" id="PDA_v2.g27719.t1">
    <property type="protein sequence ID" value="PDA_v2.g27719.t1"/>
    <property type="gene ID" value="PDA_v2.g27719"/>
</dbReference>
<reference evidence="3" key="1">
    <citation type="submission" date="2022-11" db="UniProtKB">
        <authorList>
            <consortium name="WormBaseParasite"/>
        </authorList>
    </citation>
    <scope>IDENTIFICATION</scope>
</reference>
<organism evidence="2 3">
    <name type="scientific">Panagrolaimus davidi</name>
    <dbReference type="NCBI Taxonomy" id="227884"/>
    <lineage>
        <taxon>Eukaryota</taxon>
        <taxon>Metazoa</taxon>
        <taxon>Ecdysozoa</taxon>
        <taxon>Nematoda</taxon>
        <taxon>Chromadorea</taxon>
        <taxon>Rhabditida</taxon>
        <taxon>Tylenchina</taxon>
        <taxon>Panagrolaimomorpha</taxon>
        <taxon>Panagrolaimoidea</taxon>
        <taxon>Panagrolaimidae</taxon>
        <taxon>Panagrolaimus</taxon>
    </lineage>
</organism>
<keyword evidence="1" id="KW-1133">Transmembrane helix</keyword>
<proteinExistence type="predicted"/>
<dbReference type="AlphaFoldDB" id="A0A914Q8D4"/>
<evidence type="ECO:0000313" key="3">
    <source>
        <dbReference type="WBParaSite" id="PDA_v2.g27719.t1"/>
    </source>
</evidence>
<name>A0A914Q8D4_9BILA</name>